<keyword evidence="3" id="KW-1185">Reference proteome</keyword>
<reference evidence="2" key="1">
    <citation type="journal article" date="2014" name="Int. J. Syst. Evol. Microbiol.">
        <title>Complete genome sequence of Corynebacterium casei LMG S-19264T (=DSM 44701T), isolated from a smear-ripened cheese.</title>
        <authorList>
            <consortium name="US DOE Joint Genome Institute (JGI-PGF)"/>
            <person name="Walter F."/>
            <person name="Albersmeier A."/>
            <person name="Kalinowski J."/>
            <person name="Ruckert C."/>
        </authorList>
    </citation>
    <scope>NUCLEOTIDE SEQUENCE</scope>
    <source>
        <strain evidence="2">JCM 3090</strain>
    </source>
</reference>
<evidence type="ECO:0000313" key="3">
    <source>
        <dbReference type="Proteomes" id="UP000649739"/>
    </source>
</evidence>
<dbReference type="EMBL" id="BMQB01000002">
    <property type="protein sequence ID" value="GGJ83645.1"/>
    <property type="molecule type" value="Genomic_DNA"/>
</dbReference>
<reference evidence="2" key="2">
    <citation type="submission" date="2020-09" db="EMBL/GenBank/DDBJ databases">
        <authorList>
            <person name="Sun Q."/>
            <person name="Ohkuma M."/>
        </authorList>
    </citation>
    <scope>NUCLEOTIDE SEQUENCE</scope>
    <source>
        <strain evidence="2">JCM 3090</strain>
    </source>
</reference>
<dbReference type="RefSeq" id="WP_189169005.1">
    <property type="nucleotide sequence ID" value="NZ_BMQB01000002.1"/>
</dbReference>
<feature type="region of interest" description="Disordered" evidence="1">
    <location>
        <begin position="18"/>
        <end position="56"/>
    </location>
</feature>
<evidence type="ECO:0000313" key="2">
    <source>
        <dbReference type="EMBL" id="GGJ83645.1"/>
    </source>
</evidence>
<organism evidence="2 3">
    <name type="scientific">Pilimelia anulata</name>
    <dbReference type="NCBI Taxonomy" id="53371"/>
    <lineage>
        <taxon>Bacteria</taxon>
        <taxon>Bacillati</taxon>
        <taxon>Actinomycetota</taxon>
        <taxon>Actinomycetes</taxon>
        <taxon>Micromonosporales</taxon>
        <taxon>Micromonosporaceae</taxon>
        <taxon>Pilimelia</taxon>
    </lineage>
</organism>
<sequence>MTAPEPDPARDVLSRLVAGGRAAPPAAAGPVPLPPRWGDPDVDAAVPAELRDGEQR</sequence>
<feature type="compositionally biased region" description="Low complexity" evidence="1">
    <location>
        <begin position="18"/>
        <end position="30"/>
    </location>
</feature>
<dbReference type="AlphaFoldDB" id="A0A8J3B0I3"/>
<comment type="caution">
    <text evidence="2">The sequence shown here is derived from an EMBL/GenBank/DDBJ whole genome shotgun (WGS) entry which is preliminary data.</text>
</comment>
<protein>
    <submittedName>
        <fullName evidence="2">Uncharacterized protein</fullName>
    </submittedName>
</protein>
<evidence type="ECO:0000256" key="1">
    <source>
        <dbReference type="SAM" id="MobiDB-lite"/>
    </source>
</evidence>
<gene>
    <name evidence="2" type="ORF">GCM10010123_11680</name>
</gene>
<dbReference type="Proteomes" id="UP000649739">
    <property type="component" value="Unassembled WGS sequence"/>
</dbReference>
<proteinExistence type="predicted"/>
<accession>A0A8J3B0I3</accession>
<name>A0A8J3B0I3_9ACTN</name>